<dbReference type="SMART" id="SM00382">
    <property type="entry name" value="AAA"/>
    <property type="match status" value="1"/>
</dbReference>
<sequence length="596" mass="67059">MFKLIKILKILIPLVQLYPWGIPVIVILGIFASLAEGIGISLLIPFLQNLQSGNSLLSNNPIIKNIDQFMINFEPQQRVLLLTLFILVAILIKAILSYIYTALCAWLQDSTLHRLRTAVYKQLIAVSQSFWDTNKSGELLNLITEQTFYSSQALSFLIWVIINLSMIGIFGLLLLLISWELTLLVTLAFLLISVLIRILTSKTQALGREFQQANSYLSNLTLENFTGIKTIRAFGKENYEEKRYYQASKRCRDIRIKLDGQSVMVEPIAEGLSVAILMCVMLIAFYTQVTIPVLITFIFMLYRLQPQVQKLNSNLTQVIALSSCVKSVFLLLASEDKPYIVSGDINFQKLQKGITFEDVNFLYPAQNKPALENISLFIPKGKTTALVGYSGAGKSTIINLIFRFYDVTSGEIYIDDYSIKELDLPAWRSHIALVSQDIHIFSSTVRENIAYGLPDATETEIIAAAKQAHAHEFICELTQGYDTFVGDRGIKLSGGQKQRISIARAILCNPEILILDEATNALDNISEKLIQDAIDILSKNRTVIVIAHRLSTIKNADQIIVLKQGKLEEKGSFNDLLEKKAVFHGLYQLDYQKNQN</sequence>
<dbReference type="PROSITE" id="PS50929">
    <property type="entry name" value="ABC_TM1F"/>
    <property type="match status" value="1"/>
</dbReference>
<feature type="transmembrane region" description="Helical" evidence="7">
    <location>
        <begin position="183"/>
        <end position="200"/>
    </location>
</feature>
<dbReference type="InterPro" id="IPR027417">
    <property type="entry name" value="P-loop_NTPase"/>
</dbReference>
<dbReference type="InterPro" id="IPR003439">
    <property type="entry name" value="ABC_transporter-like_ATP-bd"/>
</dbReference>
<organism evidence="10 11">
    <name type="scientific">Nodularia harveyana UHCC-0300</name>
    <dbReference type="NCBI Taxonomy" id="2974287"/>
    <lineage>
        <taxon>Bacteria</taxon>
        <taxon>Bacillati</taxon>
        <taxon>Cyanobacteriota</taxon>
        <taxon>Cyanophyceae</taxon>
        <taxon>Nostocales</taxon>
        <taxon>Nodulariaceae</taxon>
        <taxon>Nodularia</taxon>
    </lineage>
</organism>
<keyword evidence="6 7" id="KW-0472">Membrane</keyword>
<feature type="domain" description="ABC transmembrane type-1" evidence="9">
    <location>
        <begin position="24"/>
        <end position="320"/>
    </location>
</feature>
<dbReference type="PANTHER" id="PTHR43394:SF1">
    <property type="entry name" value="ATP-BINDING CASSETTE SUB-FAMILY B MEMBER 10, MITOCHONDRIAL"/>
    <property type="match status" value="1"/>
</dbReference>
<gene>
    <name evidence="10" type="ORF">VB620_17835</name>
</gene>
<feature type="transmembrane region" description="Helical" evidence="7">
    <location>
        <begin position="274"/>
        <end position="302"/>
    </location>
</feature>
<evidence type="ECO:0000256" key="4">
    <source>
        <dbReference type="ARBA" id="ARBA00022840"/>
    </source>
</evidence>
<comment type="subcellular location">
    <subcellularLocation>
        <location evidence="1">Cell membrane</location>
        <topology evidence="1">Multi-pass membrane protein</topology>
    </subcellularLocation>
</comment>
<dbReference type="InterPro" id="IPR003593">
    <property type="entry name" value="AAA+_ATPase"/>
</dbReference>
<keyword evidence="2 7" id="KW-0812">Transmembrane</keyword>
<keyword evidence="4 10" id="KW-0067">ATP-binding</keyword>
<dbReference type="Gene3D" id="3.40.50.300">
    <property type="entry name" value="P-loop containing nucleotide triphosphate hydrolases"/>
    <property type="match status" value="1"/>
</dbReference>
<evidence type="ECO:0000256" key="1">
    <source>
        <dbReference type="ARBA" id="ARBA00004651"/>
    </source>
</evidence>
<dbReference type="PROSITE" id="PS00211">
    <property type="entry name" value="ABC_TRANSPORTER_1"/>
    <property type="match status" value="1"/>
</dbReference>
<comment type="caution">
    <text evidence="10">The sequence shown here is derived from an EMBL/GenBank/DDBJ whole genome shotgun (WGS) entry which is preliminary data.</text>
</comment>
<dbReference type="PANTHER" id="PTHR43394">
    <property type="entry name" value="ATP-DEPENDENT PERMEASE MDL1, MITOCHONDRIAL"/>
    <property type="match status" value="1"/>
</dbReference>
<dbReference type="RefSeq" id="WP_323197496.1">
    <property type="nucleotide sequence ID" value="NZ_JAYGHG010000036.1"/>
</dbReference>
<dbReference type="Pfam" id="PF00005">
    <property type="entry name" value="ABC_tran"/>
    <property type="match status" value="1"/>
</dbReference>
<dbReference type="CDD" id="cd07346">
    <property type="entry name" value="ABC_6TM_exporters"/>
    <property type="match status" value="1"/>
</dbReference>
<dbReference type="InterPro" id="IPR017871">
    <property type="entry name" value="ABC_transporter-like_CS"/>
</dbReference>
<feature type="domain" description="ABC transporter" evidence="8">
    <location>
        <begin position="354"/>
        <end position="589"/>
    </location>
</feature>
<evidence type="ECO:0000256" key="7">
    <source>
        <dbReference type="SAM" id="Phobius"/>
    </source>
</evidence>
<evidence type="ECO:0000256" key="5">
    <source>
        <dbReference type="ARBA" id="ARBA00022989"/>
    </source>
</evidence>
<dbReference type="InterPro" id="IPR036640">
    <property type="entry name" value="ABC1_TM_sf"/>
</dbReference>
<keyword evidence="5 7" id="KW-1133">Transmembrane helix</keyword>
<keyword evidence="3" id="KW-0547">Nucleotide-binding</keyword>
<keyword evidence="11" id="KW-1185">Reference proteome</keyword>
<feature type="transmembrane region" description="Helical" evidence="7">
    <location>
        <begin position="79"/>
        <end position="107"/>
    </location>
</feature>
<dbReference type="Proteomes" id="UP001302120">
    <property type="component" value="Unassembled WGS sequence"/>
</dbReference>
<dbReference type="Pfam" id="PF00664">
    <property type="entry name" value="ABC_membrane"/>
    <property type="match status" value="1"/>
</dbReference>
<dbReference type="Gene3D" id="1.20.1560.10">
    <property type="entry name" value="ABC transporter type 1, transmembrane domain"/>
    <property type="match status" value="1"/>
</dbReference>
<evidence type="ECO:0000313" key="10">
    <source>
        <dbReference type="EMBL" id="MEA5583194.1"/>
    </source>
</evidence>
<accession>A0ABU5UJ29</accession>
<dbReference type="GO" id="GO:0005524">
    <property type="term" value="F:ATP binding"/>
    <property type="evidence" value="ECO:0007669"/>
    <property type="project" value="UniProtKB-KW"/>
</dbReference>
<evidence type="ECO:0000259" key="8">
    <source>
        <dbReference type="PROSITE" id="PS50893"/>
    </source>
</evidence>
<evidence type="ECO:0000259" key="9">
    <source>
        <dbReference type="PROSITE" id="PS50929"/>
    </source>
</evidence>
<dbReference type="EMBL" id="JAYGHG010000036">
    <property type="protein sequence ID" value="MEA5583194.1"/>
    <property type="molecule type" value="Genomic_DNA"/>
</dbReference>
<evidence type="ECO:0000256" key="2">
    <source>
        <dbReference type="ARBA" id="ARBA00022692"/>
    </source>
</evidence>
<dbReference type="SUPFAM" id="SSF90123">
    <property type="entry name" value="ABC transporter transmembrane region"/>
    <property type="match status" value="1"/>
</dbReference>
<dbReference type="PROSITE" id="PS50893">
    <property type="entry name" value="ABC_TRANSPORTER_2"/>
    <property type="match status" value="1"/>
</dbReference>
<feature type="transmembrane region" description="Helical" evidence="7">
    <location>
        <begin position="20"/>
        <end position="47"/>
    </location>
</feature>
<evidence type="ECO:0000256" key="3">
    <source>
        <dbReference type="ARBA" id="ARBA00022741"/>
    </source>
</evidence>
<evidence type="ECO:0000256" key="6">
    <source>
        <dbReference type="ARBA" id="ARBA00023136"/>
    </source>
</evidence>
<feature type="transmembrane region" description="Helical" evidence="7">
    <location>
        <begin position="156"/>
        <end position="177"/>
    </location>
</feature>
<dbReference type="InterPro" id="IPR011527">
    <property type="entry name" value="ABC1_TM_dom"/>
</dbReference>
<name>A0ABU5UJ29_9CYAN</name>
<evidence type="ECO:0000313" key="11">
    <source>
        <dbReference type="Proteomes" id="UP001302120"/>
    </source>
</evidence>
<dbReference type="InterPro" id="IPR039421">
    <property type="entry name" value="Type_1_exporter"/>
</dbReference>
<protein>
    <submittedName>
        <fullName evidence="10">ABC transporter ATP-binding protein</fullName>
    </submittedName>
</protein>
<proteinExistence type="predicted"/>
<dbReference type="SUPFAM" id="SSF52540">
    <property type="entry name" value="P-loop containing nucleoside triphosphate hydrolases"/>
    <property type="match status" value="1"/>
</dbReference>
<reference evidence="10 11" key="1">
    <citation type="submission" date="2023-12" db="EMBL/GenBank/DDBJ databases">
        <title>Baltic Sea Cyanobacteria.</title>
        <authorList>
            <person name="Delbaje E."/>
            <person name="Fewer D.P."/>
            <person name="Shishido T.K."/>
        </authorList>
    </citation>
    <scope>NUCLEOTIDE SEQUENCE [LARGE SCALE GENOMIC DNA]</scope>
    <source>
        <strain evidence="10 11">UHCC-0300</strain>
    </source>
</reference>